<dbReference type="PROSITE" id="PS00198">
    <property type="entry name" value="4FE4S_FER_1"/>
    <property type="match status" value="1"/>
</dbReference>
<dbReference type="InterPro" id="IPR017896">
    <property type="entry name" value="4Fe4S_Fe-S-bd"/>
</dbReference>
<evidence type="ECO:0000259" key="4">
    <source>
        <dbReference type="PROSITE" id="PS51379"/>
    </source>
</evidence>
<dbReference type="AlphaFoldDB" id="B3QLM3"/>
<dbReference type="PANTHER" id="PTHR42895">
    <property type="entry name" value="IRON-SULFUR CLUSTER-BINDING PROTEIN-RELATED"/>
    <property type="match status" value="1"/>
</dbReference>
<dbReference type="Proteomes" id="UP000008811">
    <property type="component" value="Chromosome"/>
</dbReference>
<protein>
    <submittedName>
        <fullName evidence="5">4Fe-4S ferredoxin iron-sulfur binding domain protein</fullName>
    </submittedName>
</protein>
<dbReference type="InterPro" id="IPR017900">
    <property type="entry name" value="4Fe4S_Fe_S_CS"/>
</dbReference>
<dbReference type="STRING" id="517417.Cpar_0491"/>
<dbReference type="HOGENOM" id="CLU_074768_0_0_10"/>
<evidence type="ECO:0000256" key="1">
    <source>
        <dbReference type="ARBA" id="ARBA00022723"/>
    </source>
</evidence>
<sequence>MKRQIITIDERKCTGCAECIPACPEGALQVIDGKARLVSDLFCDGLGACIGHCPTGAMQVETREAEPYDERRVMAESIVKAGPNVIAAHLRHLQEHGEMGYLQTALDYLREQCIANPLEAQAANGHAHHGGGCPGSRTMDFRSNGHAAPSVVAASSEPSPSALRQWPVQLHLVSPIAPYFRDADVLLAADCVAFAMGDFHSRLLDGSALAVACPKLDSGMDRYLEKLVAMIDMAEVKSITVAIMEVPCCSGLTALVMQALEKASRTVPVKRIVVSVTGKVLAEEEIVSC</sequence>
<reference evidence="5" key="1">
    <citation type="submission" date="2008-06" db="EMBL/GenBank/DDBJ databases">
        <title>Complete sequence of Chlorobaculum parvum NCIB 8327.</title>
        <authorList>
            <consortium name="US DOE Joint Genome Institute"/>
            <person name="Lucas S."/>
            <person name="Copeland A."/>
            <person name="Lapidus A."/>
            <person name="Glavina del Rio T."/>
            <person name="Dalin E."/>
            <person name="Tice H."/>
            <person name="Bruce D."/>
            <person name="Goodwin L."/>
            <person name="Pitluck S."/>
            <person name="Schmutz J."/>
            <person name="Larimer F."/>
            <person name="Land M."/>
            <person name="Hauser L."/>
            <person name="Kyrpides N."/>
            <person name="Mikhailova N."/>
            <person name="Zhao F."/>
            <person name="Li T."/>
            <person name="Liu Z."/>
            <person name="Overmann J."/>
            <person name="Bryant D.A."/>
            <person name="Richardson P."/>
        </authorList>
    </citation>
    <scope>NUCLEOTIDE SEQUENCE [LARGE SCALE GENOMIC DNA]</scope>
    <source>
        <strain evidence="5">NCIB 8327</strain>
    </source>
</reference>
<accession>B3QLM3</accession>
<name>B3QLM3_CHLP8</name>
<dbReference type="RefSeq" id="WP_012501746.1">
    <property type="nucleotide sequence ID" value="NC_011027.1"/>
</dbReference>
<keyword evidence="2" id="KW-0408">Iron</keyword>
<dbReference type="GO" id="GO:0046872">
    <property type="term" value="F:metal ion binding"/>
    <property type="evidence" value="ECO:0007669"/>
    <property type="project" value="UniProtKB-KW"/>
</dbReference>
<evidence type="ECO:0000313" key="5">
    <source>
        <dbReference type="EMBL" id="ACF10913.1"/>
    </source>
</evidence>
<dbReference type="GO" id="GO:0051536">
    <property type="term" value="F:iron-sulfur cluster binding"/>
    <property type="evidence" value="ECO:0007669"/>
    <property type="project" value="UniProtKB-KW"/>
</dbReference>
<keyword evidence="3" id="KW-0411">Iron-sulfur</keyword>
<dbReference type="SUPFAM" id="SSF54862">
    <property type="entry name" value="4Fe-4S ferredoxins"/>
    <property type="match status" value="1"/>
</dbReference>
<dbReference type="PROSITE" id="PS51379">
    <property type="entry name" value="4FE4S_FER_2"/>
    <property type="match status" value="2"/>
</dbReference>
<evidence type="ECO:0000256" key="2">
    <source>
        <dbReference type="ARBA" id="ARBA00023004"/>
    </source>
</evidence>
<keyword evidence="6" id="KW-1185">Reference proteome</keyword>
<dbReference type="Pfam" id="PF13237">
    <property type="entry name" value="Fer4_10"/>
    <property type="match status" value="1"/>
</dbReference>
<dbReference type="EMBL" id="CP001099">
    <property type="protein sequence ID" value="ACF10913.1"/>
    <property type="molecule type" value="Genomic_DNA"/>
</dbReference>
<keyword evidence="1" id="KW-0479">Metal-binding</keyword>
<gene>
    <name evidence="5" type="ordered locus">Cpar_0491</name>
</gene>
<organism evidence="5 6">
    <name type="scientific">Chlorobaculum parvum (strain DSM 263 / NCIMB 8327)</name>
    <name type="common">Chlorobium vibrioforme subsp. thiosulfatophilum</name>
    <dbReference type="NCBI Taxonomy" id="517417"/>
    <lineage>
        <taxon>Bacteria</taxon>
        <taxon>Pseudomonadati</taxon>
        <taxon>Chlorobiota</taxon>
        <taxon>Chlorobiia</taxon>
        <taxon>Chlorobiales</taxon>
        <taxon>Chlorobiaceae</taxon>
        <taxon>Chlorobaculum</taxon>
    </lineage>
</organism>
<dbReference type="Gene3D" id="3.30.70.20">
    <property type="match status" value="1"/>
</dbReference>
<dbReference type="PANTHER" id="PTHR42895:SF1">
    <property type="entry name" value="IRON-SULFUR CLUSTER PROTEIN"/>
    <property type="match status" value="1"/>
</dbReference>
<feature type="domain" description="4Fe-4S ferredoxin-type" evidence="4">
    <location>
        <begin position="4"/>
        <end position="33"/>
    </location>
</feature>
<proteinExistence type="predicted"/>
<dbReference type="KEGG" id="cpc:Cpar_0491"/>
<dbReference type="InterPro" id="IPR052911">
    <property type="entry name" value="Corrinoid_activation_enz"/>
</dbReference>
<dbReference type="eggNOG" id="COG1145">
    <property type="taxonomic scope" value="Bacteria"/>
</dbReference>
<evidence type="ECO:0000313" key="6">
    <source>
        <dbReference type="Proteomes" id="UP000008811"/>
    </source>
</evidence>
<feature type="domain" description="4Fe-4S ferredoxin-type" evidence="4">
    <location>
        <begin position="34"/>
        <end position="63"/>
    </location>
</feature>
<dbReference type="OrthoDB" id="9795268at2"/>
<evidence type="ECO:0000256" key="3">
    <source>
        <dbReference type="ARBA" id="ARBA00023014"/>
    </source>
</evidence>